<feature type="compositionally biased region" description="Low complexity" evidence="3">
    <location>
        <begin position="1074"/>
        <end position="1091"/>
    </location>
</feature>
<dbReference type="OrthoDB" id="348364at2759"/>
<evidence type="ECO:0000313" key="5">
    <source>
        <dbReference type="EMBL" id="PFH31416.1"/>
    </source>
</evidence>
<evidence type="ECO:0000256" key="2">
    <source>
        <dbReference type="SAM" id="Coils"/>
    </source>
</evidence>
<dbReference type="Gene3D" id="3.40.50.12660">
    <property type="match status" value="2"/>
</dbReference>
<feature type="compositionally biased region" description="Polar residues" evidence="3">
    <location>
        <begin position="267"/>
        <end position="276"/>
    </location>
</feature>
<evidence type="ECO:0000256" key="3">
    <source>
        <dbReference type="SAM" id="MobiDB-lite"/>
    </source>
</evidence>
<comment type="caution">
    <text evidence="5">The sequence shown here is derived from an EMBL/GenBank/DDBJ whole genome shotgun (WGS) entry which is preliminary data.</text>
</comment>
<dbReference type="GO" id="GO:0005737">
    <property type="term" value="C:cytoplasm"/>
    <property type="evidence" value="ECO:0007669"/>
    <property type="project" value="TreeGrafter"/>
</dbReference>
<dbReference type="KEGG" id="bbes:BESB_028510"/>
<dbReference type="GO" id="GO:0006508">
    <property type="term" value="P:proteolysis"/>
    <property type="evidence" value="ECO:0007669"/>
    <property type="project" value="UniProtKB-KW"/>
</dbReference>
<evidence type="ECO:0000259" key="4">
    <source>
        <dbReference type="Pfam" id="PF00656"/>
    </source>
</evidence>
<dbReference type="InterPro" id="IPR011600">
    <property type="entry name" value="Pept_C14_caspase"/>
</dbReference>
<feature type="region of interest" description="Disordered" evidence="3">
    <location>
        <begin position="560"/>
        <end position="606"/>
    </location>
</feature>
<dbReference type="EMBL" id="NWUJ01000015">
    <property type="protein sequence ID" value="PFH31416.1"/>
    <property type="molecule type" value="Genomic_DNA"/>
</dbReference>
<dbReference type="Pfam" id="PF00656">
    <property type="entry name" value="Peptidase_C14"/>
    <property type="match status" value="1"/>
</dbReference>
<dbReference type="InterPro" id="IPR050452">
    <property type="entry name" value="Metacaspase"/>
</dbReference>
<dbReference type="Proteomes" id="UP000224006">
    <property type="component" value="Unassembled WGS sequence"/>
</dbReference>
<dbReference type="GO" id="GO:0004197">
    <property type="term" value="F:cysteine-type endopeptidase activity"/>
    <property type="evidence" value="ECO:0007669"/>
    <property type="project" value="InterPro"/>
</dbReference>
<dbReference type="GeneID" id="40307903"/>
<reference evidence="5 6" key="1">
    <citation type="submission" date="2017-09" db="EMBL/GenBank/DDBJ databases">
        <title>Genome sequencing of Besnoitia besnoiti strain Bb-Ger1.</title>
        <authorList>
            <person name="Schares G."/>
            <person name="Venepally P."/>
            <person name="Lorenzi H.A."/>
        </authorList>
    </citation>
    <scope>NUCLEOTIDE SEQUENCE [LARGE SCALE GENOMIC DNA]</scope>
    <source>
        <strain evidence="5 6">Bb-Ger1</strain>
    </source>
</reference>
<comment type="similarity">
    <text evidence="1">Belongs to the peptidase C14B family.</text>
</comment>
<dbReference type="RefSeq" id="XP_029215425.1">
    <property type="nucleotide sequence ID" value="XM_029361525.1"/>
</dbReference>
<dbReference type="PANTHER" id="PTHR48104:SF30">
    <property type="entry name" value="METACASPASE-1"/>
    <property type="match status" value="1"/>
</dbReference>
<protein>
    <submittedName>
        <fullName evidence="5">ICE family protease (Caspase) p20 domain-containing protein</fullName>
    </submittedName>
</protein>
<accession>A0A2A9M6B1</accession>
<name>A0A2A9M6B1_BESBE</name>
<feature type="compositionally biased region" description="Basic and acidic residues" evidence="3">
    <location>
        <begin position="580"/>
        <end position="596"/>
    </location>
</feature>
<dbReference type="AlphaFoldDB" id="A0A2A9M6B1"/>
<organism evidence="5 6">
    <name type="scientific">Besnoitia besnoiti</name>
    <name type="common">Apicomplexan protozoan</name>
    <dbReference type="NCBI Taxonomy" id="94643"/>
    <lineage>
        <taxon>Eukaryota</taxon>
        <taxon>Sar</taxon>
        <taxon>Alveolata</taxon>
        <taxon>Apicomplexa</taxon>
        <taxon>Conoidasida</taxon>
        <taxon>Coccidia</taxon>
        <taxon>Eucoccidiorida</taxon>
        <taxon>Eimeriorina</taxon>
        <taxon>Sarcocystidae</taxon>
        <taxon>Besnoitia</taxon>
    </lineage>
</organism>
<feature type="region of interest" description="Disordered" evidence="3">
    <location>
        <begin position="264"/>
        <end position="311"/>
    </location>
</feature>
<dbReference type="VEuPathDB" id="ToxoDB:BESB_028510"/>
<feature type="region of interest" description="Disordered" evidence="3">
    <location>
        <begin position="369"/>
        <end position="422"/>
    </location>
</feature>
<keyword evidence="5" id="KW-0378">Hydrolase</keyword>
<feature type="compositionally biased region" description="Low complexity" evidence="3">
    <location>
        <begin position="282"/>
        <end position="297"/>
    </location>
</feature>
<feature type="region of interest" description="Disordered" evidence="3">
    <location>
        <begin position="1"/>
        <end position="22"/>
    </location>
</feature>
<feature type="coiled-coil region" evidence="2">
    <location>
        <begin position="318"/>
        <end position="345"/>
    </location>
</feature>
<dbReference type="PANTHER" id="PTHR48104">
    <property type="entry name" value="METACASPASE-4"/>
    <property type="match status" value="1"/>
</dbReference>
<sequence>MASFVTPPSFSSSDAGAAAPSMQTPAAALPHFHFVEPAQTSSLVSSLAAPPHLGHPRCAAGVLPVSSLPSYLLPDHDTRPLSSHAAAARPASQLGRLGAGDATGARPQTAAVASGGHLIENRLQGGLVSGPQAAQFALLHPHNPALRRSPSSATLGAAAASHEECGLRSLCVGGDSPPGVRRRVLSPAVELGTRHVSASELSPLPTAPFVRLPSSASASRLIYSLPPASSVGCGPSVEGLVAPLGAHPGLPLAGVLPPSAGVRMRSAPSTTLTQTGAGVGSGRYSASAEEAAATGGRSLSGGSAPIAPPPQTRSRLQYQEITQRLQALEAAKAAEARRIGDLMRQERELLAHFAHTHQTGSVCGARSLAERPGQNAQASPEMRRGGAAQGPQSHVLSGVPTGSDEIPSSAPSHPALGESGRLPAEFAGPIPRLPSFTSPCANTLSFLSPAAPPSALPEQTGAGSAAGQAYVHPVPMSALPISSSGGPSAAYRAPRRRALIVGCSYQKSQPYHIRGGGNDAHLFAHACVQFLGIDPKEICLLTDTVPSTCYRGRGSDGVPFGPPAHIQGKVGSKHGALLAKKGEKSQGDDGRESTKDADEEPAGGGIAPELLDAAAAGAQQLVTYGTKQERDRNGKKSVVHLVVDVDSLESEEPNPVVSELPTRHHILRGVRWLVEDARPDDYLIFYFSGHSVQMDNMCGWEGEGFEEAFVPCDFNAHDVENGDPVALVGALEIREILLTIPDRTQLTIFLDCCGGQTILDPAGTLSPFTFIKGVKQRGIWPFSDATDKMYLANYRTSVWMHPDMEKQVVQPRYMPGVEVQSLSCVAAGALKGEDDEKRGLFNAYCIAAAPWGSVALEASFTSFALYSMHAGPLPGESWACTQEGFPVVHGVFTWAVVSALASLFKETMLNFSESGTAKTPMRVTYSKLMEQIGQNIRELKWNRLFKLDQKPELTVHSGGGARAAELFAQFPDAAPGRGRPSLCAVAPDALRAGASLESWASTRFEGSPSQKQELSGSFYAFFHPVWTKEDEKETNSTRFSSKVTSDGALPYTAEACFYKAFGAAARPEREEPCGAGDSTRGGARGGRAATSMSTACDPPHAEDTELEYTLEPGAAARGGRGTLPDSFPVVSTGAWSSPSPQTV</sequence>
<proteinExistence type="inferred from homology"/>
<keyword evidence="6" id="KW-1185">Reference proteome</keyword>
<keyword evidence="2" id="KW-0175">Coiled coil</keyword>
<feature type="compositionally biased region" description="Polar residues" evidence="3">
    <location>
        <begin position="1"/>
        <end position="14"/>
    </location>
</feature>
<gene>
    <name evidence="5" type="ORF">BESB_028510</name>
</gene>
<evidence type="ECO:0000313" key="6">
    <source>
        <dbReference type="Proteomes" id="UP000224006"/>
    </source>
</evidence>
<evidence type="ECO:0000256" key="1">
    <source>
        <dbReference type="ARBA" id="ARBA00009005"/>
    </source>
</evidence>
<feature type="compositionally biased region" description="Polar residues" evidence="3">
    <location>
        <begin position="1133"/>
        <end position="1143"/>
    </location>
</feature>
<feature type="domain" description="Peptidase C14 caspase" evidence="4">
    <location>
        <begin position="495"/>
        <end position="764"/>
    </location>
</feature>
<feature type="region of interest" description="Disordered" evidence="3">
    <location>
        <begin position="1068"/>
        <end position="1143"/>
    </location>
</feature>
<keyword evidence="5" id="KW-0645">Protease</keyword>